<reference evidence="2 3" key="1">
    <citation type="submission" date="2018-05" db="EMBL/GenBank/DDBJ databases">
        <title>Genomic Encyclopedia of Type Strains, Phase IV (KMG-IV): sequencing the most valuable type-strain genomes for metagenomic binning, comparative biology and taxonomic classification.</title>
        <authorList>
            <person name="Goeker M."/>
        </authorList>
    </citation>
    <scope>NUCLEOTIDE SEQUENCE [LARGE SCALE GENOMIC DNA]</scope>
    <source>
        <strain evidence="2 3">DSM 19792</strain>
    </source>
</reference>
<dbReference type="InterPro" id="IPR052509">
    <property type="entry name" value="Metal_resp_DNA-bind_regulator"/>
</dbReference>
<evidence type="ECO:0000259" key="1">
    <source>
        <dbReference type="Pfam" id="PF03551"/>
    </source>
</evidence>
<accession>A0A318JQT6</accession>
<dbReference type="RefSeq" id="WP_110256158.1">
    <property type="nucleotide sequence ID" value="NZ_QJKB01000005.1"/>
</dbReference>
<feature type="domain" description="Transcription regulator PadR N-terminal" evidence="1">
    <location>
        <begin position="20"/>
        <end position="90"/>
    </location>
</feature>
<proteinExistence type="predicted"/>
<keyword evidence="3" id="KW-1185">Reference proteome</keyword>
<dbReference type="Proteomes" id="UP000247792">
    <property type="component" value="Unassembled WGS sequence"/>
</dbReference>
<evidence type="ECO:0000313" key="3">
    <source>
        <dbReference type="Proteomes" id="UP000247792"/>
    </source>
</evidence>
<dbReference type="InterPro" id="IPR005149">
    <property type="entry name" value="Tscrpt_reg_PadR_N"/>
</dbReference>
<name>A0A318JQT6_9BURK</name>
<sequence>MSEERLDKMRLELRRGALVLAVLGSLRQAQYGYSLRKALLDHGLDIDEGTLYPLVRRLADQGLLDSEWQQGEGRERRYYILSQEGVELLEKLTQEWQALNGTLATILETGR</sequence>
<dbReference type="PANTHER" id="PTHR33169">
    <property type="entry name" value="PADR-FAMILY TRANSCRIPTIONAL REGULATOR"/>
    <property type="match status" value="1"/>
</dbReference>
<dbReference type="Pfam" id="PF03551">
    <property type="entry name" value="PadR"/>
    <property type="match status" value="1"/>
</dbReference>
<dbReference type="AlphaFoldDB" id="A0A318JQT6"/>
<dbReference type="OrthoDB" id="3186544at2"/>
<dbReference type="InterPro" id="IPR036388">
    <property type="entry name" value="WH-like_DNA-bd_sf"/>
</dbReference>
<dbReference type="InterPro" id="IPR036390">
    <property type="entry name" value="WH_DNA-bd_sf"/>
</dbReference>
<dbReference type="PANTHER" id="PTHR33169:SF14">
    <property type="entry name" value="TRANSCRIPTIONAL REGULATOR RV3488"/>
    <property type="match status" value="1"/>
</dbReference>
<protein>
    <submittedName>
        <fullName evidence="2">PadR family transcriptional regulator</fullName>
    </submittedName>
</protein>
<dbReference type="SUPFAM" id="SSF46785">
    <property type="entry name" value="Winged helix' DNA-binding domain"/>
    <property type="match status" value="1"/>
</dbReference>
<evidence type="ECO:0000313" key="2">
    <source>
        <dbReference type="EMBL" id="PXX42621.1"/>
    </source>
</evidence>
<dbReference type="Gene3D" id="1.10.10.10">
    <property type="entry name" value="Winged helix-like DNA-binding domain superfamily/Winged helix DNA-binding domain"/>
    <property type="match status" value="1"/>
</dbReference>
<organism evidence="2 3">
    <name type="scientific">Undibacterium pigrum</name>
    <dbReference type="NCBI Taxonomy" id="401470"/>
    <lineage>
        <taxon>Bacteria</taxon>
        <taxon>Pseudomonadati</taxon>
        <taxon>Pseudomonadota</taxon>
        <taxon>Betaproteobacteria</taxon>
        <taxon>Burkholderiales</taxon>
        <taxon>Oxalobacteraceae</taxon>
        <taxon>Undibacterium</taxon>
    </lineage>
</organism>
<dbReference type="EMBL" id="QJKB01000005">
    <property type="protein sequence ID" value="PXX42621.1"/>
    <property type="molecule type" value="Genomic_DNA"/>
</dbReference>
<gene>
    <name evidence="2" type="ORF">DFR42_105279</name>
</gene>
<comment type="caution">
    <text evidence="2">The sequence shown here is derived from an EMBL/GenBank/DDBJ whole genome shotgun (WGS) entry which is preliminary data.</text>
</comment>